<dbReference type="Proteomes" id="UP000192907">
    <property type="component" value="Unassembled WGS sequence"/>
</dbReference>
<evidence type="ECO:0000313" key="1">
    <source>
        <dbReference type="EMBL" id="SMF51859.1"/>
    </source>
</evidence>
<dbReference type="Gene3D" id="3.40.50.2300">
    <property type="match status" value="1"/>
</dbReference>
<reference evidence="2" key="1">
    <citation type="submission" date="2017-04" db="EMBL/GenBank/DDBJ databases">
        <authorList>
            <person name="Varghese N."/>
            <person name="Submissions S."/>
        </authorList>
    </citation>
    <scope>NUCLEOTIDE SEQUENCE [LARGE SCALE GENOMIC DNA]</scope>
    <source>
        <strain evidence="2">RKEM611</strain>
    </source>
</reference>
<accession>A0A1Y6CGF2</accession>
<organism evidence="1 2">
    <name type="scientific">Pseudobacteriovorax antillogorgiicola</name>
    <dbReference type="NCBI Taxonomy" id="1513793"/>
    <lineage>
        <taxon>Bacteria</taxon>
        <taxon>Pseudomonadati</taxon>
        <taxon>Bdellovibrionota</taxon>
        <taxon>Oligoflexia</taxon>
        <taxon>Oligoflexales</taxon>
        <taxon>Pseudobacteriovoracaceae</taxon>
        <taxon>Pseudobacteriovorax</taxon>
    </lineage>
</organism>
<protein>
    <recommendedName>
        <fullName evidence="3">Response regulatory domain-containing protein</fullName>
    </recommendedName>
</protein>
<dbReference type="SUPFAM" id="SSF52172">
    <property type="entry name" value="CheY-like"/>
    <property type="match status" value="1"/>
</dbReference>
<evidence type="ECO:0000313" key="2">
    <source>
        <dbReference type="Proteomes" id="UP000192907"/>
    </source>
</evidence>
<dbReference type="STRING" id="1513793.SAMN06296036_11623"/>
<proteinExistence type="predicted"/>
<evidence type="ECO:0008006" key="3">
    <source>
        <dbReference type="Google" id="ProtNLM"/>
    </source>
</evidence>
<sequence length="127" mass="14576">MPKKKPFEGHKVLIVSQNDNIKRVLTKVFHNCGAQIFTESDGHQALRAVRKLKTEIVIFSNDVQRGGAKWFAHQLRTKHITDADILWYIGNQKIPLMDGFTRRPFKPVSLVKPLAYNLAVLDDLRRA</sequence>
<dbReference type="EMBL" id="FWZT01000016">
    <property type="protein sequence ID" value="SMF51859.1"/>
    <property type="molecule type" value="Genomic_DNA"/>
</dbReference>
<gene>
    <name evidence="1" type="ORF">SAMN06296036_11623</name>
</gene>
<dbReference type="AlphaFoldDB" id="A0A1Y6CGF2"/>
<dbReference type="RefSeq" id="WP_132321867.1">
    <property type="nucleotide sequence ID" value="NZ_FWZT01000016.1"/>
</dbReference>
<dbReference type="InterPro" id="IPR011006">
    <property type="entry name" value="CheY-like_superfamily"/>
</dbReference>
<keyword evidence="2" id="KW-1185">Reference proteome</keyword>
<name>A0A1Y6CGF2_9BACT</name>